<dbReference type="Gene3D" id="3.30.160.60">
    <property type="entry name" value="Classic Zinc Finger"/>
    <property type="match status" value="7"/>
</dbReference>
<feature type="compositionally biased region" description="Basic and acidic residues" evidence="8">
    <location>
        <begin position="244"/>
        <end position="257"/>
    </location>
</feature>
<proteinExistence type="predicted"/>
<evidence type="ECO:0000256" key="2">
    <source>
        <dbReference type="ARBA" id="ARBA00022723"/>
    </source>
</evidence>
<reference evidence="10" key="2">
    <citation type="submission" date="2025-05" db="UniProtKB">
        <authorList>
            <consortium name="EnsemblMetazoa"/>
        </authorList>
    </citation>
    <scope>IDENTIFICATION</scope>
    <source>
        <strain evidence="10">Foshan</strain>
    </source>
</reference>
<accession>A0ABM1XUB3</accession>
<dbReference type="InterPro" id="IPR050888">
    <property type="entry name" value="ZnF_C2H2-type_TF"/>
</dbReference>
<comment type="subcellular location">
    <subcellularLocation>
        <location evidence="1">Nucleus</location>
    </subcellularLocation>
</comment>
<feature type="region of interest" description="Disordered" evidence="8">
    <location>
        <begin position="129"/>
        <end position="177"/>
    </location>
</feature>
<dbReference type="PANTHER" id="PTHR24406">
    <property type="entry name" value="TRANSCRIPTIONAL REPRESSOR CTCFL-RELATED"/>
    <property type="match status" value="1"/>
</dbReference>
<evidence type="ECO:0000259" key="9">
    <source>
        <dbReference type="PROSITE" id="PS50157"/>
    </source>
</evidence>
<evidence type="ECO:0000256" key="7">
    <source>
        <dbReference type="PROSITE-ProRule" id="PRU00042"/>
    </source>
</evidence>
<keyword evidence="11" id="KW-1185">Reference proteome</keyword>
<dbReference type="Proteomes" id="UP000069940">
    <property type="component" value="Unassembled WGS sequence"/>
</dbReference>
<evidence type="ECO:0000256" key="1">
    <source>
        <dbReference type="ARBA" id="ARBA00004123"/>
    </source>
</evidence>
<evidence type="ECO:0000256" key="8">
    <source>
        <dbReference type="SAM" id="MobiDB-lite"/>
    </source>
</evidence>
<feature type="region of interest" description="Disordered" evidence="8">
    <location>
        <begin position="369"/>
        <end position="395"/>
    </location>
</feature>
<evidence type="ECO:0000313" key="11">
    <source>
        <dbReference type="Proteomes" id="UP000069940"/>
    </source>
</evidence>
<keyword evidence="3" id="KW-0677">Repeat</keyword>
<organism evidence="10 11">
    <name type="scientific">Aedes albopictus</name>
    <name type="common">Asian tiger mosquito</name>
    <name type="synonym">Stegomyia albopicta</name>
    <dbReference type="NCBI Taxonomy" id="7160"/>
    <lineage>
        <taxon>Eukaryota</taxon>
        <taxon>Metazoa</taxon>
        <taxon>Ecdysozoa</taxon>
        <taxon>Arthropoda</taxon>
        <taxon>Hexapoda</taxon>
        <taxon>Insecta</taxon>
        <taxon>Pterygota</taxon>
        <taxon>Neoptera</taxon>
        <taxon>Endopterygota</taxon>
        <taxon>Diptera</taxon>
        <taxon>Nematocera</taxon>
        <taxon>Culicoidea</taxon>
        <taxon>Culicidae</taxon>
        <taxon>Culicinae</taxon>
        <taxon>Aedini</taxon>
        <taxon>Aedes</taxon>
        <taxon>Stegomyia</taxon>
    </lineage>
</organism>
<dbReference type="PROSITE" id="PS00028">
    <property type="entry name" value="ZINC_FINGER_C2H2_1"/>
    <property type="match status" value="4"/>
</dbReference>
<dbReference type="Pfam" id="PF12874">
    <property type="entry name" value="zf-met"/>
    <property type="match status" value="1"/>
</dbReference>
<evidence type="ECO:0000256" key="4">
    <source>
        <dbReference type="ARBA" id="ARBA00022771"/>
    </source>
</evidence>
<keyword evidence="4 7" id="KW-0863">Zinc-finger</keyword>
<dbReference type="InterPro" id="IPR036236">
    <property type="entry name" value="Znf_C2H2_sf"/>
</dbReference>
<dbReference type="EnsemblMetazoa" id="AALFPA23_002931.R3033">
    <property type="protein sequence ID" value="AALFPA23_002931.P3033"/>
    <property type="gene ID" value="AALFPA23_002931"/>
</dbReference>
<name>A0ABM1XUB3_AEDAL</name>
<evidence type="ECO:0000256" key="5">
    <source>
        <dbReference type="ARBA" id="ARBA00022833"/>
    </source>
</evidence>
<feature type="domain" description="C2H2-type" evidence="9">
    <location>
        <begin position="1025"/>
        <end position="1053"/>
    </location>
</feature>
<keyword evidence="2" id="KW-0479">Metal-binding</keyword>
<dbReference type="Pfam" id="PF00096">
    <property type="entry name" value="zf-C2H2"/>
    <property type="match status" value="1"/>
</dbReference>
<feature type="domain" description="C2H2-type" evidence="9">
    <location>
        <begin position="673"/>
        <end position="693"/>
    </location>
</feature>
<feature type="compositionally biased region" description="Acidic residues" evidence="8">
    <location>
        <begin position="207"/>
        <end position="220"/>
    </location>
</feature>
<feature type="region of interest" description="Disordered" evidence="8">
    <location>
        <begin position="83"/>
        <end position="103"/>
    </location>
</feature>
<dbReference type="GeneID" id="109427442"/>
<evidence type="ECO:0000256" key="6">
    <source>
        <dbReference type="ARBA" id="ARBA00023242"/>
    </source>
</evidence>
<sequence length="1278" mass="144593">MLHEEVELDDTHLCNKCGRTVVGLETYIKHRKVACVPSKPATVTIASGPSTRIGPSEQGYSSFDFGDAIKDADHHKKLPNYGFNYDLEPHHSDPVQRPDSKTDYKNEVNYDYELGADLFFSSLELQSSSKKSGNLHASTSKLNVPIRPKERKPTVSLSNTDPDHEPEHEDDWIAPEHDSEKLMKAVSDISGTKRVELFPFFQHESPEPSEDESEDDEDFDAPPRTHTGGKWKPENRPTSSQWRHWPDQDAQLDKSIEQDDDEDYKSFSPPPGHTKGKWVPGSKITRLEYRVPSFPSKPFDESYWCSICNRKLASRFVYERHLKSNLHLKKAQEESELERAVKPGLYSNELSKRITKPSVYLGDDFFSSSLSPEKSSTPIPQVLQENPLPPPTTSGKIKRKRKCYYTKCEICKTRLPTHLLGKHLISRYHYRRMLNRPEQCFDDILKNIHRIVLQSPFQCHPCRFYANTEEHFMTHWNSVEHEQKVSSGGRLWCSFCKFECSDNFQMTNHLLDQDHQEVISVINRSVPIIIRKIIPIRCPFCGDEFRYNAMLNKHHEYCNEGTPEDALRVRRTFQNSFTCNICKASFHNNTLLLQHNQKLHRMATYYCSICEVTFKTPTESLKHRKTTAHKVMSARKRQRDGIPPKVCHICKKQLPDILALKDHIRSDHPEIKYGCPQCGQNFVLAQELGRHVRDKNCSFFNSTTSSPSSSSTTPFSTAVLSSSTPVVAEATPMQPNVMVTLASTSRTHPATIVTPTTTRTRTPAENSIIPNDSIKVNMNDRKEAKESHLYSSSLTPASTTVGAYTVEATTGQHGMDTVSRAAVDEPAEAFTSMPPLTVMGHYSTLLPSTTVHGTLPEIETHRVVVTSTHNFLLPGPSSSSQSSLSAHHPLIVIPTTVVAQPAATIIPAPSNDEDGNDDNIVTSASTSAEIFFAMANNASENNTVYVDEIVGTTTEGSSVVSWQCKICPFRSNSQAEFLYHEILHSSKMDSTALEAAKVTCPLCKKQFSKASLRCHLRQHTDERIFPCELCPMSFTRKANLKNHVANVHTRKQQVNDDDSANQTTITPKLEELPKSAVCAICGKAFSNSKILSQNAKVHVASKSIREFVCQHENCFYIGQTASEVQTHLLTHHLHHQHTDDRNFVCTEQGCDYRGKTITQLRRHSQRHEVTEKKYKCNQCDFASRIPGHLKRHLLVHSGRKPFQCPHCEYSCNNIENLRKHVISTSKHKGKFLYECRYCPATTDSGEVFKANFSKDYRNHLLVDHKLTAGEANQAVRIF</sequence>
<feature type="compositionally biased region" description="Basic and acidic residues" evidence="8">
    <location>
        <begin position="87"/>
        <end position="103"/>
    </location>
</feature>
<keyword evidence="5" id="KW-0862">Zinc</keyword>
<dbReference type="RefSeq" id="XP_062710890.1">
    <property type="nucleotide sequence ID" value="XM_062854906.1"/>
</dbReference>
<dbReference type="Pfam" id="PF13909">
    <property type="entry name" value="zf-H2C2_5"/>
    <property type="match status" value="1"/>
</dbReference>
<dbReference type="SMART" id="SM00355">
    <property type="entry name" value="ZnF_C2H2"/>
    <property type="match status" value="19"/>
</dbReference>
<dbReference type="SMART" id="SM00451">
    <property type="entry name" value="ZnF_U1"/>
    <property type="match status" value="3"/>
</dbReference>
<evidence type="ECO:0000256" key="3">
    <source>
        <dbReference type="ARBA" id="ARBA00022737"/>
    </source>
</evidence>
<dbReference type="SUPFAM" id="SSF57667">
    <property type="entry name" value="beta-beta-alpha zinc fingers"/>
    <property type="match status" value="5"/>
</dbReference>
<dbReference type="InterPro" id="IPR013087">
    <property type="entry name" value="Znf_C2H2_type"/>
</dbReference>
<feature type="domain" description="C2H2-type" evidence="9">
    <location>
        <begin position="1174"/>
        <end position="1201"/>
    </location>
</feature>
<dbReference type="InterPro" id="IPR003604">
    <property type="entry name" value="Matrin/U1-like-C_Znf_C2H2"/>
</dbReference>
<feature type="domain" description="C2H2-type" evidence="9">
    <location>
        <begin position="1076"/>
        <end position="1103"/>
    </location>
</feature>
<feature type="region of interest" description="Disordered" evidence="8">
    <location>
        <begin position="202"/>
        <end position="279"/>
    </location>
</feature>
<protein>
    <recommendedName>
        <fullName evidence="9">C2H2-type domain-containing protein</fullName>
    </recommendedName>
</protein>
<evidence type="ECO:0000313" key="10">
    <source>
        <dbReference type="EnsemblMetazoa" id="AALFPA23_002931.P3033"/>
    </source>
</evidence>
<dbReference type="PROSITE" id="PS50157">
    <property type="entry name" value="ZINC_FINGER_C2H2_2"/>
    <property type="match status" value="5"/>
</dbReference>
<reference evidence="11" key="1">
    <citation type="journal article" date="2015" name="Proc. Natl. Acad. Sci. U.S.A.">
        <title>Genome sequence of the Asian Tiger mosquito, Aedes albopictus, reveals insights into its biology, genetics, and evolution.</title>
        <authorList>
            <person name="Chen X.G."/>
            <person name="Jiang X."/>
            <person name="Gu J."/>
            <person name="Xu M."/>
            <person name="Wu Y."/>
            <person name="Deng Y."/>
            <person name="Zhang C."/>
            <person name="Bonizzoni M."/>
            <person name="Dermauw W."/>
            <person name="Vontas J."/>
            <person name="Armbruster P."/>
            <person name="Huang X."/>
            <person name="Yang Y."/>
            <person name="Zhang H."/>
            <person name="He W."/>
            <person name="Peng H."/>
            <person name="Liu Y."/>
            <person name="Wu K."/>
            <person name="Chen J."/>
            <person name="Lirakis M."/>
            <person name="Topalis P."/>
            <person name="Van Leeuwen T."/>
            <person name="Hall A.B."/>
            <person name="Jiang X."/>
            <person name="Thorpe C."/>
            <person name="Mueller R.L."/>
            <person name="Sun C."/>
            <person name="Waterhouse R.M."/>
            <person name="Yan G."/>
            <person name="Tu Z.J."/>
            <person name="Fang X."/>
            <person name="James A.A."/>
        </authorList>
    </citation>
    <scope>NUCLEOTIDE SEQUENCE [LARGE SCALE GENOMIC DNA]</scope>
    <source>
        <strain evidence="11">Foshan</strain>
    </source>
</reference>
<keyword evidence="6" id="KW-0539">Nucleus</keyword>
<feature type="domain" description="C2H2-type" evidence="9">
    <location>
        <begin position="577"/>
        <end position="600"/>
    </location>
</feature>